<evidence type="ECO:0000313" key="2">
    <source>
        <dbReference type="Proteomes" id="UP000887565"/>
    </source>
</evidence>
<dbReference type="AlphaFoldDB" id="A0A915LAU2"/>
<dbReference type="Proteomes" id="UP000887565">
    <property type="component" value="Unplaced"/>
</dbReference>
<feature type="region of interest" description="Disordered" evidence="1">
    <location>
        <begin position="43"/>
        <end position="72"/>
    </location>
</feature>
<feature type="compositionally biased region" description="Polar residues" evidence="1">
    <location>
        <begin position="43"/>
        <end position="58"/>
    </location>
</feature>
<protein>
    <submittedName>
        <fullName evidence="3">Uncharacterized protein</fullName>
    </submittedName>
</protein>
<organism evidence="2 3">
    <name type="scientific">Romanomermis culicivorax</name>
    <name type="common">Nematode worm</name>
    <dbReference type="NCBI Taxonomy" id="13658"/>
    <lineage>
        <taxon>Eukaryota</taxon>
        <taxon>Metazoa</taxon>
        <taxon>Ecdysozoa</taxon>
        <taxon>Nematoda</taxon>
        <taxon>Enoplea</taxon>
        <taxon>Dorylaimia</taxon>
        <taxon>Mermithida</taxon>
        <taxon>Mermithoidea</taxon>
        <taxon>Mermithidae</taxon>
        <taxon>Romanomermis</taxon>
    </lineage>
</organism>
<evidence type="ECO:0000313" key="3">
    <source>
        <dbReference type="WBParaSite" id="nRc.2.0.1.t47483-RA"/>
    </source>
</evidence>
<evidence type="ECO:0000256" key="1">
    <source>
        <dbReference type="SAM" id="MobiDB-lite"/>
    </source>
</evidence>
<dbReference type="WBParaSite" id="nRc.2.0.1.t47483-RA">
    <property type="protein sequence ID" value="nRc.2.0.1.t47483-RA"/>
    <property type="gene ID" value="nRc.2.0.1.g47483"/>
</dbReference>
<name>A0A915LAU2_ROMCU</name>
<keyword evidence="2" id="KW-1185">Reference proteome</keyword>
<accession>A0A915LAU2</accession>
<reference evidence="3" key="1">
    <citation type="submission" date="2022-11" db="UniProtKB">
        <authorList>
            <consortium name="WormBaseParasite"/>
        </authorList>
    </citation>
    <scope>IDENTIFICATION</scope>
</reference>
<sequence>MSAQGYGLPTLEPTMPATAVVSAQALSPALPLLPKYAMPVNVNPSRTPKMTGNVSMVTSYGPREGTPAPPAY</sequence>
<proteinExistence type="predicted"/>